<keyword evidence="2 4" id="KW-0863">Zinc-finger</keyword>
<dbReference type="InterPro" id="IPR013083">
    <property type="entry name" value="Znf_RING/FYVE/PHD"/>
</dbReference>
<dbReference type="InterPro" id="IPR036869">
    <property type="entry name" value="J_dom_sf"/>
</dbReference>
<protein>
    <submittedName>
        <fullName evidence="7">Uncharacterized protein</fullName>
    </submittedName>
</protein>
<dbReference type="PRINTS" id="PR00625">
    <property type="entry name" value="JDOMAIN"/>
</dbReference>
<dbReference type="CDD" id="cd06257">
    <property type="entry name" value="DnaJ"/>
    <property type="match status" value="1"/>
</dbReference>
<dbReference type="GO" id="GO:0008270">
    <property type="term" value="F:zinc ion binding"/>
    <property type="evidence" value="ECO:0007669"/>
    <property type="project" value="UniProtKB-KW"/>
</dbReference>
<reference evidence="7" key="1">
    <citation type="submission" date="2021-02" db="EMBL/GenBank/DDBJ databases">
        <authorList>
            <person name="Nowell W R."/>
        </authorList>
    </citation>
    <scope>NUCLEOTIDE SEQUENCE</scope>
</reference>
<comment type="caution">
    <text evidence="7">The sequence shown here is derived from an EMBL/GenBank/DDBJ whole genome shotgun (WGS) entry which is preliminary data.</text>
</comment>
<gene>
    <name evidence="7" type="ORF">UXM345_LOCUS5609</name>
</gene>
<dbReference type="PROSITE" id="PS50076">
    <property type="entry name" value="DNAJ_2"/>
    <property type="match status" value="1"/>
</dbReference>
<dbReference type="AlphaFoldDB" id="A0A819C8X9"/>
<sequence>MESLFLNSLASSFNLQKKVNKRENHYQVLGVDPSASMKTIAQAYRKQALVLHPDRNSDPNATEMFKVLQKAYETLANEVTRNEYNANMDLDDDDDDNDIIFGKHSERAQVQMGKKWSENYAEKIITWPNEYERLNIQDNFHEELNTVLSATLKQFDDYFDINGKINNYNVCQTCKQSFLNLDDHQYQVTQPYKKLFEVSQNASVSKNAAIAEIDKQLKKSIKSNTWDWMPCVLPTDYAYIWSSSEWQCIKTMIDQMQESIRIVQSASLIDRSNIYIVDNSDNYRQCERVILNLIGANCYQYLPDRTIIEEVESCFSSALCSNLKSLNITKKATETRVPLFDKTMLSYKYQQLLSGSINADDFYYIVQNPSQVILNNSQTNCHDCGKKFNIFRHRYYCQVCGVIQCSDCQLCESVPHLGYIGPVKICKTCADEKLVIAKNTIYNCLKQAIQIGISDCLNIYLALLQKYTTENLKSYYRQTGEHFFQLQNYSLGLQCYYYARIEYNELLNIIAVACLQQNYSLGVTCIDVITKLYGKDREFLHERFTEYCTLATSSINDSHNNALISLLFDMVLKLNSEYLLLKCIALDEANKYDACLLYLLYIKSKNNASIDWKKIGQEFLQKHQLQLALFCFDTAKLSIDKWIQHLDLLCSQSQYSTVATMLTLINQIMHKNLVKVYEIQNPIVSHLGKVLLSTHAKLEDWINYAVLLMKQNAESIKIIWCLVFIHVQFGNNWKNLTINYHSQQKREQVLLCNKMEQILDKNDDASLQFSGDIFQTNQSFAMEILNMLNIEWETLGNYYFNEKKYEQALNCYLKSNSDNINNHLLTQASKCDDKDFNLIFNAAVYHRTKFNECFLSTFIDRVYQGLPLSNDTKRCLLIETIKINELVSSMGNQTFKFHLFLLTELAKDEESSDCDALMAGGLPLIIQYENLTSESLSKLIELNRKFTVRMNGILYNKIKAATYLSIQDFIKIVEQISEQTVLRIMLNDSLGKQKISELIPVKYRAMLYIIEAQIYKLENNISQSLTKLHEALLCCPIDDVIEAVDYFLRQVYFHETIVQTLVDDVRSIKVHLNQTGSSNLANTILTDDQLPDMTLSGNGLKKTPLLNMIRKYERAIIKQMKNDHMNAALSYIDLSLAVKDLTCILSNFVLASLHFYELMKQTSDTSKLYAYRNVIIDLVIQIFSLSRRYLAPHMQIYVFKIAFTLMIKSTQLFQSHRVIHKGDSIKIRISSPGQFHQPLPPLWTSRNILLPSFAWMFFMNNSLSNQPNS</sequence>
<dbReference type="PROSITE" id="PS00636">
    <property type="entry name" value="DNAJ_1"/>
    <property type="match status" value="1"/>
</dbReference>
<feature type="domain" description="FYVE-type" evidence="6">
    <location>
        <begin position="375"/>
        <end position="434"/>
    </location>
</feature>
<evidence type="ECO:0000259" key="6">
    <source>
        <dbReference type="PROSITE" id="PS50178"/>
    </source>
</evidence>
<name>A0A819C8X9_9BILA</name>
<dbReference type="InterPro" id="IPR017455">
    <property type="entry name" value="Znf_FYVE-rel"/>
</dbReference>
<evidence type="ECO:0000256" key="3">
    <source>
        <dbReference type="ARBA" id="ARBA00022833"/>
    </source>
</evidence>
<dbReference type="Pfam" id="PF00226">
    <property type="entry name" value="DnaJ"/>
    <property type="match status" value="1"/>
</dbReference>
<dbReference type="SMART" id="SM00271">
    <property type="entry name" value="DnaJ"/>
    <property type="match status" value="1"/>
</dbReference>
<dbReference type="Pfam" id="PF01363">
    <property type="entry name" value="FYVE"/>
    <property type="match status" value="1"/>
</dbReference>
<dbReference type="InterPro" id="IPR001623">
    <property type="entry name" value="DnaJ_domain"/>
</dbReference>
<dbReference type="SMART" id="SM00064">
    <property type="entry name" value="FYVE"/>
    <property type="match status" value="1"/>
</dbReference>
<dbReference type="SUPFAM" id="SSF46565">
    <property type="entry name" value="Chaperone J-domain"/>
    <property type="match status" value="1"/>
</dbReference>
<dbReference type="PROSITE" id="PS50178">
    <property type="entry name" value="ZF_FYVE"/>
    <property type="match status" value="1"/>
</dbReference>
<keyword evidence="3" id="KW-0862">Zinc</keyword>
<evidence type="ECO:0000259" key="5">
    <source>
        <dbReference type="PROSITE" id="PS50076"/>
    </source>
</evidence>
<dbReference type="SUPFAM" id="SSF57903">
    <property type="entry name" value="FYVE/PHD zinc finger"/>
    <property type="match status" value="1"/>
</dbReference>
<evidence type="ECO:0000256" key="2">
    <source>
        <dbReference type="ARBA" id="ARBA00022771"/>
    </source>
</evidence>
<dbReference type="PANTHER" id="PTHR44200:SF1">
    <property type="entry name" value="DNAJ HOMOLOG SUBFAMILY C MEMBER 7"/>
    <property type="match status" value="1"/>
</dbReference>
<dbReference type="InterPro" id="IPR052758">
    <property type="entry name" value="SRC_co-chaperone"/>
</dbReference>
<dbReference type="PANTHER" id="PTHR44200">
    <property type="entry name" value="DNAJ HOMOLOG SUBFAMILY C MEMBER 7"/>
    <property type="match status" value="1"/>
</dbReference>
<dbReference type="InterPro" id="IPR018253">
    <property type="entry name" value="DnaJ_domain_CS"/>
</dbReference>
<keyword evidence="1" id="KW-0479">Metal-binding</keyword>
<dbReference type="Gene3D" id="3.30.40.10">
    <property type="entry name" value="Zinc/RING finger domain, C3HC4 (zinc finger)"/>
    <property type="match status" value="1"/>
</dbReference>
<dbReference type="Gene3D" id="1.10.287.110">
    <property type="entry name" value="DnaJ domain"/>
    <property type="match status" value="1"/>
</dbReference>
<evidence type="ECO:0000313" key="8">
    <source>
        <dbReference type="Proteomes" id="UP000663842"/>
    </source>
</evidence>
<feature type="domain" description="J" evidence="5">
    <location>
        <begin position="24"/>
        <end position="88"/>
    </location>
</feature>
<evidence type="ECO:0000256" key="1">
    <source>
        <dbReference type="ARBA" id="ARBA00022723"/>
    </source>
</evidence>
<organism evidence="7 8">
    <name type="scientific">Rotaria magnacalcarata</name>
    <dbReference type="NCBI Taxonomy" id="392030"/>
    <lineage>
        <taxon>Eukaryota</taxon>
        <taxon>Metazoa</taxon>
        <taxon>Spiralia</taxon>
        <taxon>Gnathifera</taxon>
        <taxon>Rotifera</taxon>
        <taxon>Eurotatoria</taxon>
        <taxon>Bdelloidea</taxon>
        <taxon>Philodinida</taxon>
        <taxon>Philodinidae</taxon>
        <taxon>Rotaria</taxon>
    </lineage>
</organism>
<dbReference type="InterPro" id="IPR011011">
    <property type="entry name" value="Znf_FYVE_PHD"/>
</dbReference>
<evidence type="ECO:0000313" key="7">
    <source>
        <dbReference type="EMBL" id="CAF3814872.1"/>
    </source>
</evidence>
<dbReference type="CDD" id="cd00065">
    <property type="entry name" value="FYVE_like_SF"/>
    <property type="match status" value="1"/>
</dbReference>
<dbReference type="Proteomes" id="UP000663842">
    <property type="component" value="Unassembled WGS sequence"/>
</dbReference>
<evidence type="ECO:0000256" key="4">
    <source>
        <dbReference type="PROSITE-ProRule" id="PRU00091"/>
    </source>
</evidence>
<accession>A0A819C8X9</accession>
<dbReference type="InterPro" id="IPR000306">
    <property type="entry name" value="Znf_FYVE"/>
</dbReference>
<dbReference type="EMBL" id="CAJOBF010000420">
    <property type="protein sequence ID" value="CAF3814872.1"/>
    <property type="molecule type" value="Genomic_DNA"/>
</dbReference>
<proteinExistence type="predicted"/>